<dbReference type="InterPro" id="IPR023296">
    <property type="entry name" value="Glyco_hydro_beta-prop_sf"/>
</dbReference>
<dbReference type="EMBL" id="JABXYM010000001">
    <property type="protein sequence ID" value="MCR6097527.1"/>
    <property type="molecule type" value="Genomic_DNA"/>
</dbReference>
<dbReference type="AlphaFoldDB" id="A0A9Q4B3V8"/>
<dbReference type="Pfam" id="PF08244">
    <property type="entry name" value="Glyco_hydro_32C"/>
    <property type="match status" value="1"/>
</dbReference>
<gene>
    <name evidence="8" type="ORF">HXA33_13330</name>
</gene>
<organism evidence="8 9">
    <name type="scientific">Salipaludibacillus agaradhaerens</name>
    <name type="common">Bacillus agaradhaerens</name>
    <dbReference type="NCBI Taxonomy" id="76935"/>
    <lineage>
        <taxon>Bacteria</taxon>
        <taxon>Bacillati</taxon>
        <taxon>Bacillota</taxon>
        <taxon>Bacilli</taxon>
        <taxon>Bacillales</taxon>
        <taxon>Bacillaceae</taxon>
    </lineage>
</organism>
<evidence type="ECO:0000259" key="6">
    <source>
        <dbReference type="Pfam" id="PF00251"/>
    </source>
</evidence>
<dbReference type="InterPro" id="IPR013320">
    <property type="entry name" value="ConA-like_dom_sf"/>
</dbReference>
<evidence type="ECO:0000313" key="9">
    <source>
        <dbReference type="Proteomes" id="UP001057753"/>
    </source>
</evidence>
<evidence type="ECO:0000256" key="2">
    <source>
        <dbReference type="ARBA" id="ARBA00022801"/>
    </source>
</evidence>
<comment type="similarity">
    <text evidence="1 4">Belongs to the glycosyl hydrolase 32 family.</text>
</comment>
<name>A0A9Q4B3V8_SALAG</name>
<evidence type="ECO:0000256" key="3">
    <source>
        <dbReference type="ARBA" id="ARBA00023295"/>
    </source>
</evidence>
<feature type="domain" description="Glycosyl hydrolase family 32 C-terminal" evidence="7">
    <location>
        <begin position="528"/>
        <end position="682"/>
    </location>
</feature>
<feature type="domain" description="Glycosyl hydrolase family 32 N-terminal" evidence="6">
    <location>
        <begin position="218"/>
        <end position="525"/>
    </location>
</feature>
<keyword evidence="9" id="KW-1185">Reference proteome</keyword>
<evidence type="ECO:0000256" key="1">
    <source>
        <dbReference type="ARBA" id="ARBA00009902"/>
    </source>
</evidence>
<dbReference type="GO" id="GO:0005987">
    <property type="term" value="P:sucrose catabolic process"/>
    <property type="evidence" value="ECO:0007669"/>
    <property type="project" value="TreeGrafter"/>
</dbReference>
<dbReference type="CDD" id="cd18622">
    <property type="entry name" value="GH32_Inu-like"/>
    <property type="match status" value="1"/>
</dbReference>
<keyword evidence="5" id="KW-0472">Membrane</keyword>
<evidence type="ECO:0000259" key="7">
    <source>
        <dbReference type="Pfam" id="PF08244"/>
    </source>
</evidence>
<comment type="caution">
    <text evidence="8">The sequence shown here is derived from an EMBL/GenBank/DDBJ whole genome shotgun (WGS) entry which is preliminary data.</text>
</comment>
<proteinExistence type="inferred from homology"/>
<dbReference type="InterPro" id="IPR001362">
    <property type="entry name" value="Glyco_hydro_32"/>
</dbReference>
<dbReference type="GO" id="GO:0004575">
    <property type="term" value="F:sucrose alpha-glucosidase activity"/>
    <property type="evidence" value="ECO:0007669"/>
    <property type="project" value="TreeGrafter"/>
</dbReference>
<evidence type="ECO:0000256" key="4">
    <source>
        <dbReference type="RuleBase" id="RU362110"/>
    </source>
</evidence>
<dbReference type="PANTHER" id="PTHR42800:SF1">
    <property type="entry name" value="EXOINULINASE INUD (AFU_ORTHOLOGUE AFUA_5G00480)"/>
    <property type="match status" value="1"/>
</dbReference>
<protein>
    <submittedName>
        <fullName evidence="8">GH32 C-terminal domain-containing protein</fullName>
    </submittedName>
</protein>
<dbReference type="SUPFAM" id="SSF49899">
    <property type="entry name" value="Concanavalin A-like lectins/glucanases"/>
    <property type="match status" value="1"/>
</dbReference>
<dbReference type="SMART" id="SM00640">
    <property type="entry name" value="Glyco_32"/>
    <property type="match status" value="1"/>
</dbReference>
<dbReference type="SUPFAM" id="SSF75005">
    <property type="entry name" value="Arabinanase/levansucrase/invertase"/>
    <property type="match status" value="1"/>
</dbReference>
<keyword evidence="5" id="KW-1133">Transmembrane helix</keyword>
<evidence type="ECO:0000313" key="8">
    <source>
        <dbReference type="EMBL" id="MCR6097527.1"/>
    </source>
</evidence>
<dbReference type="Gene3D" id="2.60.120.560">
    <property type="entry name" value="Exo-inulinase, domain 1"/>
    <property type="match status" value="1"/>
</dbReference>
<keyword evidence="2 4" id="KW-0378">Hydrolase</keyword>
<dbReference type="Gene3D" id="2.60.120.260">
    <property type="entry name" value="Galactose-binding domain-like"/>
    <property type="match status" value="1"/>
</dbReference>
<keyword evidence="3 4" id="KW-0326">Glycosidase</keyword>
<keyword evidence="5" id="KW-0812">Transmembrane</keyword>
<reference evidence="8" key="1">
    <citation type="submission" date="2020-06" db="EMBL/GenBank/DDBJ databases">
        <title>Insight into the genomes of haloalkaliphilic bacilli from Kenyan soda lakes.</title>
        <authorList>
            <person name="Mwirichia R."/>
            <person name="Villamizar G.C."/>
            <person name="Poehlein A."/>
            <person name="Mugweru J."/>
            <person name="Kipnyargis A."/>
            <person name="Kiplimo D."/>
            <person name="Orwa P."/>
            <person name="Daniel R."/>
        </authorList>
    </citation>
    <scope>NUCLEOTIDE SEQUENCE</scope>
    <source>
        <strain evidence="8">B1096_S55</strain>
    </source>
</reference>
<evidence type="ECO:0000256" key="5">
    <source>
        <dbReference type="SAM" id="Phobius"/>
    </source>
</evidence>
<dbReference type="RefSeq" id="WP_257821930.1">
    <property type="nucleotide sequence ID" value="NZ_JABXYM010000001.1"/>
</dbReference>
<accession>A0A9Q4B3V8</accession>
<feature type="transmembrane region" description="Helical" evidence="5">
    <location>
        <begin position="7"/>
        <end position="24"/>
    </location>
</feature>
<dbReference type="Pfam" id="PF00251">
    <property type="entry name" value="Glyco_hydro_32N"/>
    <property type="match status" value="1"/>
</dbReference>
<dbReference type="Proteomes" id="UP001057753">
    <property type="component" value="Unassembled WGS sequence"/>
</dbReference>
<sequence>MKKIIGISSMLIVLVTISVFYYFGDTRQNIPYDIENPDFETGDLSGWEIVEGNAFQDENVTEQNTYWDEDILFEHEGNYHVWGFSGEDEETNPDDRTGSMKSSHFLLSGTGEINFLISGGEDERHLYVALVQAEDEKVLMKATGHQSETYRRVVWDASDYIGEEVYIKVVDQTTGDFGHLNVDDFRVHVKEGESKKTADMELDKKEELERGSFRPQYHFTADENWLNDPNGMVYYEGEYHLFYQHNPEDNVWGPMHWGHAISEDLVHWEHQDIALYPDENGTIFSGSAVVDEHDTSGLFNGETGLVAIFTYDDEGYQTQGIAYSHDNGRTWEKYEGNPVLDMPEEVDDFRDPNVFWYEDHETWVMALAVGQHVYFYQSHNLIDWVFTGEFGGEGALDGVWECPELFEMSVDGNVDETKWVLQVSVIDGGPAGGSGMQYFIGNFNGETFVNENAEDHVLWTDYGADYYAAVSWSDVPDGRQVWLGWMNNWQYAEATPTDTWRGAMSLPRDLSLTRTEDGLRVVQEPAKELKALQGEGQHWSNEIVSEGTDLLQNVQGDTVEIIAEFEVNDQTTATEFGLEVHKGGHEQTTVGYDVHHAHLFVDRSESGETNLHHLFGDRQHAPMSPMNETVKIHIFVDRSSVEVFGNNGTTVFTNQVFPTENHSDIDIYVQGGDVTLKSLHIYPLDAASFTSFPEGP</sequence>
<dbReference type="GO" id="GO:0005737">
    <property type="term" value="C:cytoplasm"/>
    <property type="evidence" value="ECO:0007669"/>
    <property type="project" value="TreeGrafter"/>
</dbReference>
<dbReference type="Gene3D" id="2.115.10.20">
    <property type="entry name" value="Glycosyl hydrolase domain, family 43"/>
    <property type="match status" value="1"/>
</dbReference>
<dbReference type="PANTHER" id="PTHR42800">
    <property type="entry name" value="EXOINULINASE INUD (AFU_ORTHOLOGUE AFUA_5G00480)"/>
    <property type="match status" value="1"/>
</dbReference>
<dbReference type="InterPro" id="IPR013148">
    <property type="entry name" value="Glyco_hydro_32_N"/>
</dbReference>
<dbReference type="InterPro" id="IPR013189">
    <property type="entry name" value="Glyco_hydro_32_C"/>
</dbReference>